<feature type="region of interest" description="Disordered" evidence="1">
    <location>
        <begin position="1"/>
        <end position="59"/>
    </location>
</feature>
<dbReference type="EMBL" id="CADCUN010000156">
    <property type="protein sequence ID" value="CAA9389388.1"/>
    <property type="molecule type" value="Genomic_DNA"/>
</dbReference>
<gene>
    <name evidence="2" type="ORF">AVDCRST_MAG60-1434</name>
</gene>
<keyword evidence="2" id="KW-0560">Oxidoreductase</keyword>
<dbReference type="AlphaFoldDB" id="A0A6J4NIS4"/>
<evidence type="ECO:0000256" key="1">
    <source>
        <dbReference type="SAM" id="MobiDB-lite"/>
    </source>
</evidence>
<feature type="compositionally biased region" description="Low complexity" evidence="1">
    <location>
        <begin position="21"/>
        <end position="46"/>
    </location>
</feature>
<proteinExistence type="predicted"/>
<evidence type="ECO:0000313" key="2">
    <source>
        <dbReference type="EMBL" id="CAA9389388.1"/>
    </source>
</evidence>
<sequence length="59" mass="6063">RSRQIAPGSWSTAGSPVPGPRRSAARSTTCAARSGPSPSTSSMPSGCRRRCSGPRSSCR</sequence>
<protein>
    <submittedName>
        <fullName evidence="2">Fatty-acyl-CoA oxidase, related to yeast fatty acid beta-oxidation enzyme POX1</fullName>
        <ecNumber evidence="2">1.3.3.6</ecNumber>
    </submittedName>
</protein>
<name>A0A6J4NIS4_9ACTN</name>
<dbReference type="GO" id="GO:0003997">
    <property type="term" value="F:acyl-CoA oxidase activity"/>
    <property type="evidence" value="ECO:0007669"/>
    <property type="project" value="UniProtKB-EC"/>
</dbReference>
<organism evidence="2">
    <name type="scientific">uncultured Nocardioides sp</name>
    <dbReference type="NCBI Taxonomy" id="198441"/>
    <lineage>
        <taxon>Bacteria</taxon>
        <taxon>Bacillati</taxon>
        <taxon>Actinomycetota</taxon>
        <taxon>Actinomycetes</taxon>
        <taxon>Propionibacteriales</taxon>
        <taxon>Nocardioidaceae</taxon>
        <taxon>Nocardioides</taxon>
        <taxon>environmental samples</taxon>
    </lineage>
</organism>
<feature type="non-terminal residue" evidence="2">
    <location>
        <position position="1"/>
    </location>
</feature>
<feature type="non-terminal residue" evidence="2">
    <location>
        <position position="59"/>
    </location>
</feature>
<accession>A0A6J4NIS4</accession>
<reference evidence="2" key="1">
    <citation type="submission" date="2020-02" db="EMBL/GenBank/DDBJ databases">
        <authorList>
            <person name="Meier V. D."/>
        </authorList>
    </citation>
    <scope>NUCLEOTIDE SEQUENCE</scope>
    <source>
        <strain evidence="2">AVDCRST_MAG60</strain>
    </source>
</reference>
<feature type="compositionally biased region" description="Basic residues" evidence="1">
    <location>
        <begin position="47"/>
        <end position="59"/>
    </location>
</feature>
<dbReference type="EC" id="1.3.3.6" evidence="2"/>